<proteinExistence type="predicted"/>
<dbReference type="AlphaFoldDB" id="A0A4Y2X6A5"/>
<sequence length="101" mass="11482">MSFSKQQGLLRRTWYLNPLVQMFEGRHLSWHSLPGSTHTQWITSIPVDSKSAVWVSRGAWILGTHTSRRTFGPPVLFNAEQLSPTESSVGSNRHEIRGRLP</sequence>
<dbReference type="EMBL" id="BGPR01072083">
    <property type="protein sequence ID" value="GBO45083.1"/>
    <property type="molecule type" value="Genomic_DNA"/>
</dbReference>
<feature type="compositionally biased region" description="Basic and acidic residues" evidence="1">
    <location>
        <begin position="92"/>
        <end position="101"/>
    </location>
</feature>
<protein>
    <submittedName>
        <fullName evidence="2">Uncharacterized protein</fullName>
    </submittedName>
</protein>
<feature type="region of interest" description="Disordered" evidence="1">
    <location>
        <begin position="82"/>
        <end position="101"/>
    </location>
</feature>
<comment type="caution">
    <text evidence="2">The sequence shown here is derived from an EMBL/GenBank/DDBJ whole genome shotgun (WGS) entry which is preliminary data.</text>
</comment>
<reference evidence="2 3" key="1">
    <citation type="journal article" date="2019" name="Sci. Rep.">
        <title>Orb-weaving spider Araneus ventricosus genome elucidates the spidroin gene catalogue.</title>
        <authorList>
            <person name="Kono N."/>
            <person name="Nakamura H."/>
            <person name="Ohtoshi R."/>
            <person name="Moran D.A.P."/>
            <person name="Shinohara A."/>
            <person name="Yoshida Y."/>
            <person name="Fujiwara M."/>
            <person name="Mori M."/>
            <person name="Tomita M."/>
            <person name="Arakawa K."/>
        </authorList>
    </citation>
    <scope>NUCLEOTIDE SEQUENCE [LARGE SCALE GENOMIC DNA]</scope>
</reference>
<evidence type="ECO:0000313" key="2">
    <source>
        <dbReference type="EMBL" id="GBO45083.1"/>
    </source>
</evidence>
<organism evidence="2 3">
    <name type="scientific">Araneus ventricosus</name>
    <name type="common">Orbweaver spider</name>
    <name type="synonym">Epeira ventricosa</name>
    <dbReference type="NCBI Taxonomy" id="182803"/>
    <lineage>
        <taxon>Eukaryota</taxon>
        <taxon>Metazoa</taxon>
        <taxon>Ecdysozoa</taxon>
        <taxon>Arthropoda</taxon>
        <taxon>Chelicerata</taxon>
        <taxon>Arachnida</taxon>
        <taxon>Araneae</taxon>
        <taxon>Araneomorphae</taxon>
        <taxon>Entelegynae</taxon>
        <taxon>Araneoidea</taxon>
        <taxon>Araneidae</taxon>
        <taxon>Araneus</taxon>
    </lineage>
</organism>
<keyword evidence="3" id="KW-1185">Reference proteome</keyword>
<dbReference type="Proteomes" id="UP000499080">
    <property type="component" value="Unassembled WGS sequence"/>
</dbReference>
<name>A0A4Y2X6A5_ARAVE</name>
<gene>
    <name evidence="2" type="ORF">AVEN_119302_1</name>
</gene>
<evidence type="ECO:0000256" key="1">
    <source>
        <dbReference type="SAM" id="MobiDB-lite"/>
    </source>
</evidence>
<feature type="compositionally biased region" description="Polar residues" evidence="1">
    <location>
        <begin position="82"/>
        <end position="91"/>
    </location>
</feature>
<evidence type="ECO:0000313" key="3">
    <source>
        <dbReference type="Proteomes" id="UP000499080"/>
    </source>
</evidence>
<accession>A0A4Y2X6A5</accession>